<gene>
    <name evidence="3" type="ORF">F6X38_07870</name>
</gene>
<keyword evidence="4" id="KW-1185">Reference proteome</keyword>
<evidence type="ECO:0000259" key="2">
    <source>
        <dbReference type="Pfam" id="PF14378"/>
    </source>
</evidence>
<feature type="transmembrane region" description="Helical" evidence="1">
    <location>
        <begin position="311"/>
        <end position="329"/>
    </location>
</feature>
<comment type="caution">
    <text evidence="3">The sequence shown here is derived from an EMBL/GenBank/DDBJ whole genome shotgun (WGS) entry which is preliminary data.</text>
</comment>
<feature type="transmembrane region" description="Helical" evidence="1">
    <location>
        <begin position="108"/>
        <end position="129"/>
    </location>
</feature>
<dbReference type="GO" id="GO:0016020">
    <property type="term" value="C:membrane"/>
    <property type="evidence" value="ECO:0007669"/>
    <property type="project" value="UniProtKB-SubCell"/>
</dbReference>
<feature type="transmembrane region" description="Helical" evidence="1">
    <location>
        <begin position="180"/>
        <end position="198"/>
    </location>
</feature>
<evidence type="ECO:0000256" key="1">
    <source>
        <dbReference type="SAM" id="Phobius"/>
    </source>
</evidence>
<keyword evidence="1" id="KW-0812">Transmembrane</keyword>
<feature type="transmembrane region" description="Helical" evidence="1">
    <location>
        <begin position="210"/>
        <end position="229"/>
    </location>
</feature>
<dbReference type="EMBL" id="VZDO01000004">
    <property type="protein sequence ID" value="KAB0680893.1"/>
    <property type="molecule type" value="Genomic_DNA"/>
</dbReference>
<organism evidence="3 4">
    <name type="scientific">Plantimonas leprariae</name>
    <dbReference type="NCBI Taxonomy" id="2615207"/>
    <lineage>
        <taxon>Bacteria</taxon>
        <taxon>Pseudomonadati</taxon>
        <taxon>Pseudomonadota</taxon>
        <taxon>Alphaproteobacteria</taxon>
        <taxon>Hyphomicrobiales</taxon>
        <taxon>Aurantimonadaceae</taxon>
        <taxon>Plantimonas</taxon>
    </lineage>
</organism>
<accession>A0A7V7TXK9</accession>
<reference evidence="3 4" key="1">
    <citation type="submission" date="2019-09" db="EMBL/GenBank/DDBJ databases">
        <title>YIM 132180 draft genome.</title>
        <authorList>
            <person name="Zhang K."/>
        </authorList>
    </citation>
    <scope>NUCLEOTIDE SEQUENCE [LARGE SCALE GENOMIC DNA]</scope>
    <source>
        <strain evidence="3 4">YIM 132180</strain>
    </source>
</reference>
<evidence type="ECO:0000313" key="3">
    <source>
        <dbReference type="EMBL" id="KAB0680893.1"/>
    </source>
</evidence>
<feature type="transmembrane region" description="Helical" evidence="1">
    <location>
        <begin position="63"/>
        <end position="87"/>
    </location>
</feature>
<sequence>MLLRSMEWTAGTAGRAVRQHASAFRRESSRNAPMVVLVFAYAAAVGAAAGIRMPSMASYFVQILRELCLYGLVTVTVLGIAYCLLVARPASPIRYFANAIVSASRTAALGRWAARLWPFALLAAAFSMFKPTISAHFSGFAWDAQLAELGRVMHFGIMPWRFLQPLFGHPWITRVLDVNYALWFAVMWMFLIGMIVFCRDEAHRQRSLMSFMLVWIVVGTCLAVAFPSAGPCYYGKFIAGPNPYAELMDYLQRTHDSIGLMAVDAQTALWNDYASGQPRHGISAMPSMHNAVAALMVFACWRYGIWLRLALSLHALLVFLGSILLGWHYGADAYVAWASAFILWRAAELPTRWWIAHLDQRGSERLIPQPA</sequence>
<keyword evidence="1" id="KW-1133">Transmembrane helix</keyword>
<dbReference type="Proteomes" id="UP000432089">
    <property type="component" value="Unassembled WGS sequence"/>
</dbReference>
<name>A0A7V7TXK9_9HYPH</name>
<feature type="transmembrane region" description="Helical" evidence="1">
    <location>
        <begin position="32"/>
        <end position="51"/>
    </location>
</feature>
<dbReference type="AlphaFoldDB" id="A0A7V7TXK9"/>
<dbReference type="InterPro" id="IPR026841">
    <property type="entry name" value="Aur1/Ipt1"/>
</dbReference>
<evidence type="ECO:0000313" key="4">
    <source>
        <dbReference type="Proteomes" id="UP000432089"/>
    </source>
</evidence>
<proteinExistence type="predicted"/>
<feature type="transmembrane region" description="Helical" evidence="1">
    <location>
        <begin position="287"/>
        <end position="304"/>
    </location>
</feature>
<keyword evidence="1" id="KW-0472">Membrane</keyword>
<protein>
    <recommendedName>
        <fullName evidence="2">Inositolphosphotransferase Aur1/Ipt1 domain-containing protein</fullName>
    </recommendedName>
</protein>
<dbReference type="Pfam" id="PF14378">
    <property type="entry name" value="PAP2_3"/>
    <property type="match status" value="1"/>
</dbReference>
<feature type="domain" description="Inositolphosphotransferase Aur1/Ipt1" evidence="2">
    <location>
        <begin position="145"/>
        <end position="344"/>
    </location>
</feature>